<dbReference type="Proteomes" id="UP000533080">
    <property type="component" value="Unassembled WGS sequence"/>
</dbReference>
<accession>A0A7Y4IJV9</accession>
<comment type="caution">
    <text evidence="1">The sequence shown here is derived from an EMBL/GenBank/DDBJ whole genome shotgun (WGS) entry which is preliminary data.</text>
</comment>
<organism evidence="1 2">
    <name type="scientific">Myxococcus xanthus</name>
    <dbReference type="NCBI Taxonomy" id="34"/>
    <lineage>
        <taxon>Bacteria</taxon>
        <taxon>Pseudomonadati</taxon>
        <taxon>Myxococcota</taxon>
        <taxon>Myxococcia</taxon>
        <taxon>Myxococcales</taxon>
        <taxon>Cystobacterineae</taxon>
        <taxon>Myxococcaceae</taxon>
        <taxon>Myxococcus</taxon>
    </lineage>
</organism>
<sequence>MEFRKTTVLPLNDAQEAQRLLRKLINDEPYVLFVVLGEGLSREQLVSKAGKFAGLESDLKWVVWARSLEQVRPEIEKLKGDAQLKNKVLTASPQAFVLSFADELCDVIEQNEAANNVRVVKAYLSGQKIS</sequence>
<dbReference type="RefSeq" id="WP_171442664.1">
    <property type="nucleotide sequence ID" value="NZ_JABFNS010000055.1"/>
</dbReference>
<proteinExistence type="predicted"/>
<dbReference type="EMBL" id="JABFNT010000059">
    <property type="protein sequence ID" value="NOJ80499.1"/>
    <property type="molecule type" value="Genomic_DNA"/>
</dbReference>
<evidence type="ECO:0000313" key="1">
    <source>
        <dbReference type="EMBL" id="NOJ80499.1"/>
    </source>
</evidence>
<protein>
    <submittedName>
        <fullName evidence="1">Uncharacterized protein</fullName>
    </submittedName>
</protein>
<evidence type="ECO:0000313" key="2">
    <source>
        <dbReference type="Proteomes" id="UP000533080"/>
    </source>
</evidence>
<dbReference type="AlphaFoldDB" id="A0A7Y4IJV9"/>
<gene>
    <name evidence="1" type="ORF">HNV28_19570</name>
</gene>
<name>A0A7Y4IJV9_MYXXA</name>
<reference evidence="1 2" key="1">
    <citation type="submission" date="2020-05" db="EMBL/GenBank/DDBJ databases">
        <authorList>
            <person name="Whitworth D."/>
        </authorList>
    </citation>
    <scope>NUCLEOTIDE SEQUENCE [LARGE SCALE GENOMIC DNA]</scope>
    <source>
        <strain evidence="1 2">AM005</strain>
    </source>
</reference>